<keyword evidence="2" id="KW-1185">Reference proteome</keyword>
<organism evidence="1 2">
    <name type="scientific">Saprolegnia diclina (strain VS20)</name>
    <dbReference type="NCBI Taxonomy" id="1156394"/>
    <lineage>
        <taxon>Eukaryota</taxon>
        <taxon>Sar</taxon>
        <taxon>Stramenopiles</taxon>
        <taxon>Oomycota</taxon>
        <taxon>Saprolegniomycetes</taxon>
        <taxon>Saprolegniales</taxon>
        <taxon>Saprolegniaceae</taxon>
        <taxon>Saprolegnia</taxon>
    </lineage>
</organism>
<dbReference type="Proteomes" id="UP000030762">
    <property type="component" value="Unassembled WGS sequence"/>
</dbReference>
<dbReference type="RefSeq" id="XP_008606092.1">
    <property type="nucleotide sequence ID" value="XM_008607870.1"/>
</dbReference>
<proteinExistence type="predicted"/>
<reference evidence="1 2" key="1">
    <citation type="submission" date="2012-04" db="EMBL/GenBank/DDBJ databases">
        <title>The Genome Sequence of Saprolegnia declina VS20.</title>
        <authorList>
            <consortium name="The Broad Institute Genome Sequencing Platform"/>
            <person name="Russ C."/>
            <person name="Nusbaum C."/>
            <person name="Tyler B."/>
            <person name="van West P."/>
            <person name="Dieguez-Uribeondo J."/>
            <person name="de Bruijn I."/>
            <person name="Tripathy S."/>
            <person name="Jiang R."/>
            <person name="Young S.K."/>
            <person name="Zeng Q."/>
            <person name="Gargeya S."/>
            <person name="Fitzgerald M."/>
            <person name="Haas B."/>
            <person name="Abouelleil A."/>
            <person name="Alvarado L."/>
            <person name="Arachchi H.M."/>
            <person name="Berlin A."/>
            <person name="Chapman S.B."/>
            <person name="Goldberg J."/>
            <person name="Griggs A."/>
            <person name="Gujja S."/>
            <person name="Hansen M."/>
            <person name="Howarth C."/>
            <person name="Imamovic A."/>
            <person name="Larimer J."/>
            <person name="McCowen C."/>
            <person name="Montmayeur A."/>
            <person name="Murphy C."/>
            <person name="Neiman D."/>
            <person name="Pearson M."/>
            <person name="Priest M."/>
            <person name="Roberts A."/>
            <person name="Saif S."/>
            <person name="Shea T."/>
            <person name="Sisk P."/>
            <person name="Sykes S."/>
            <person name="Wortman J."/>
            <person name="Nusbaum C."/>
            <person name="Birren B."/>
        </authorList>
    </citation>
    <scope>NUCLEOTIDE SEQUENCE [LARGE SCALE GENOMIC DNA]</scope>
    <source>
        <strain evidence="1 2">VS20</strain>
    </source>
</reference>
<evidence type="ECO:0000313" key="2">
    <source>
        <dbReference type="Proteomes" id="UP000030762"/>
    </source>
</evidence>
<protein>
    <submittedName>
        <fullName evidence="1">Uncharacterized protein</fullName>
    </submittedName>
</protein>
<dbReference type="VEuPathDB" id="FungiDB:SDRG_02290"/>
<sequence length="133" mass="14387">MMMMAQTLCQIWAAAELSTSIHVRWLTTQCLPLGDGHMPFLAVARRPSHARPLVATARLAATASGISNVVVTLALDGDNDDEDAMLPFDSAAFEPQVDAMMLQEDARAAYSAQVIVADIILKYRSQLDDATLP</sequence>
<accession>T0S5D3</accession>
<dbReference type="InParanoid" id="T0S5D3"/>
<evidence type="ECO:0000313" key="1">
    <source>
        <dbReference type="EMBL" id="EQC40393.1"/>
    </source>
</evidence>
<dbReference type="EMBL" id="JH767136">
    <property type="protein sequence ID" value="EQC40393.1"/>
    <property type="molecule type" value="Genomic_DNA"/>
</dbReference>
<dbReference type="GeneID" id="19943017"/>
<gene>
    <name evidence="1" type="ORF">SDRG_02290</name>
</gene>
<name>T0S5D3_SAPDV</name>
<dbReference type="AlphaFoldDB" id="T0S5D3"/>